<comment type="function">
    <text evidence="1">Golgi membrane protein involved in vesicular trafficking and spindle migration.</text>
</comment>
<feature type="domain" description="VTT" evidence="11">
    <location>
        <begin position="114"/>
        <end position="229"/>
    </location>
</feature>
<feature type="transmembrane region" description="Helical" evidence="10">
    <location>
        <begin position="53"/>
        <end position="72"/>
    </location>
</feature>
<name>A0A1E3PAB7_WICAA</name>
<feature type="transmembrane region" description="Helical" evidence="10">
    <location>
        <begin position="247"/>
        <end position="265"/>
    </location>
</feature>
<dbReference type="GO" id="GO:0016192">
    <property type="term" value="P:vesicle-mediated transport"/>
    <property type="evidence" value="ECO:0007669"/>
    <property type="project" value="EnsemblFungi"/>
</dbReference>
<dbReference type="AlphaFoldDB" id="A0A1E3PAB7"/>
<organism evidence="12 13">
    <name type="scientific">Wickerhamomyces anomalus (strain ATCC 58044 / CBS 1984 / NCYC 433 / NRRL Y-366-8)</name>
    <name type="common">Yeast</name>
    <name type="synonym">Hansenula anomala</name>
    <dbReference type="NCBI Taxonomy" id="683960"/>
    <lineage>
        <taxon>Eukaryota</taxon>
        <taxon>Fungi</taxon>
        <taxon>Dikarya</taxon>
        <taxon>Ascomycota</taxon>
        <taxon>Saccharomycotina</taxon>
        <taxon>Saccharomycetes</taxon>
        <taxon>Phaffomycetales</taxon>
        <taxon>Wickerhamomycetaceae</taxon>
        <taxon>Wickerhamomyces</taxon>
    </lineage>
</organism>
<sequence length="333" mass="37723">MTDYQRDFSTEPPIYEYGDSSFRRSFNESKEAIRKLSYQTLDWWYEQPLYKKTLFILIDVLFVLLVVLFGVYHETLIGYVVEYSDKWSQKPISAFIIGLMLFIISFPPLIGFSFTNTVAGAFYGVSIKGWLIIAVSSISGSVAAFVVFRYMLKSKAQALVSSNKKLFAFSTILQENNSFWLLTLIRLCPFPYSLTNGALAAIPGITITNFALGSIISSPKLVIYLFVGAKLKDFGKAKDTSTKLVDLVSIVFTFIFLAITGWLLFTKTNQRIKELEAQRGLQPEGSNDLNEDFERFLENDGHADTVNLDAEFDLDNDYIKDTNANKKDDRTIV</sequence>
<dbReference type="RefSeq" id="XP_019041562.1">
    <property type="nucleotide sequence ID" value="XM_019181219.1"/>
</dbReference>
<dbReference type="Proteomes" id="UP000094112">
    <property type="component" value="Unassembled WGS sequence"/>
</dbReference>
<keyword evidence="6 10" id="KW-0812">Transmembrane</keyword>
<accession>A0A1E3PAB7</accession>
<dbReference type="GeneID" id="30198465"/>
<dbReference type="Pfam" id="PF09335">
    <property type="entry name" value="VTT_dom"/>
    <property type="match status" value="1"/>
</dbReference>
<evidence type="ECO:0000313" key="12">
    <source>
        <dbReference type="EMBL" id="ODQ62355.1"/>
    </source>
</evidence>
<comment type="subcellular location">
    <subcellularLocation>
        <location evidence="2">Golgi apparatus membrane</location>
        <topology evidence="2">Multi-pass membrane protein</topology>
    </subcellularLocation>
</comment>
<feature type="transmembrane region" description="Helical" evidence="10">
    <location>
        <begin position="207"/>
        <end position="227"/>
    </location>
</feature>
<reference evidence="12 13" key="1">
    <citation type="journal article" date="2016" name="Proc. Natl. Acad. Sci. U.S.A.">
        <title>Comparative genomics of biotechnologically important yeasts.</title>
        <authorList>
            <person name="Riley R."/>
            <person name="Haridas S."/>
            <person name="Wolfe K.H."/>
            <person name="Lopes M.R."/>
            <person name="Hittinger C.T."/>
            <person name="Goeker M."/>
            <person name="Salamov A.A."/>
            <person name="Wisecaver J.H."/>
            <person name="Long T.M."/>
            <person name="Calvey C.H."/>
            <person name="Aerts A.L."/>
            <person name="Barry K.W."/>
            <person name="Choi C."/>
            <person name="Clum A."/>
            <person name="Coughlan A.Y."/>
            <person name="Deshpande S."/>
            <person name="Douglass A.P."/>
            <person name="Hanson S.J."/>
            <person name="Klenk H.-P."/>
            <person name="LaButti K.M."/>
            <person name="Lapidus A."/>
            <person name="Lindquist E.A."/>
            <person name="Lipzen A.M."/>
            <person name="Meier-Kolthoff J.P."/>
            <person name="Ohm R.A."/>
            <person name="Otillar R.P."/>
            <person name="Pangilinan J.L."/>
            <person name="Peng Y."/>
            <person name="Rokas A."/>
            <person name="Rosa C.A."/>
            <person name="Scheuner C."/>
            <person name="Sibirny A.A."/>
            <person name="Slot J.C."/>
            <person name="Stielow J.B."/>
            <person name="Sun H."/>
            <person name="Kurtzman C.P."/>
            <person name="Blackwell M."/>
            <person name="Grigoriev I.V."/>
            <person name="Jeffries T.W."/>
        </authorList>
    </citation>
    <scope>NUCLEOTIDE SEQUENCE [LARGE SCALE GENOMIC DNA]</scope>
    <source>
        <strain evidence="13">ATCC 58044 / CBS 1984 / NCYC 433 / NRRL Y-366-8</strain>
    </source>
</reference>
<evidence type="ECO:0000256" key="9">
    <source>
        <dbReference type="ARBA" id="ARBA00023136"/>
    </source>
</evidence>
<comment type="similarity">
    <text evidence="3">Belongs to the TVP38/TMEM64 family.</text>
</comment>
<evidence type="ECO:0000259" key="11">
    <source>
        <dbReference type="Pfam" id="PF09335"/>
    </source>
</evidence>
<keyword evidence="7 10" id="KW-1133">Transmembrane helix</keyword>
<feature type="transmembrane region" description="Helical" evidence="10">
    <location>
        <begin position="92"/>
        <end position="110"/>
    </location>
</feature>
<dbReference type="PANTHER" id="PTHR47549:SF1">
    <property type="entry name" value="GOLGI APPARATUS MEMBRANE PROTEIN TVP38"/>
    <property type="match status" value="1"/>
</dbReference>
<feature type="transmembrane region" description="Helical" evidence="10">
    <location>
        <begin position="130"/>
        <end position="152"/>
    </location>
</feature>
<evidence type="ECO:0000256" key="5">
    <source>
        <dbReference type="ARBA" id="ARBA00020673"/>
    </source>
</evidence>
<evidence type="ECO:0000313" key="13">
    <source>
        <dbReference type="Proteomes" id="UP000094112"/>
    </source>
</evidence>
<dbReference type="InterPro" id="IPR051076">
    <property type="entry name" value="Golgi_membrane_TVP38/TMEM64"/>
</dbReference>
<evidence type="ECO:0000256" key="1">
    <source>
        <dbReference type="ARBA" id="ARBA00002978"/>
    </source>
</evidence>
<dbReference type="PANTHER" id="PTHR47549">
    <property type="entry name" value="GOLGI APPARATUS MEMBRANE PROTEIN TVP38-RELATED"/>
    <property type="match status" value="1"/>
</dbReference>
<evidence type="ECO:0000256" key="6">
    <source>
        <dbReference type="ARBA" id="ARBA00022692"/>
    </source>
</evidence>
<evidence type="ECO:0000256" key="10">
    <source>
        <dbReference type="SAM" id="Phobius"/>
    </source>
</evidence>
<dbReference type="GO" id="GO:0000022">
    <property type="term" value="P:mitotic spindle elongation"/>
    <property type="evidence" value="ECO:0007669"/>
    <property type="project" value="EnsemblFungi"/>
</dbReference>
<dbReference type="EMBL" id="KV454208">
    <property type="protein sequence ID" value="ODQ62355.1"/>
    <property type="molecule type" value="Genomic_DNA"/>
</dbReference>
<dbReference type="GO" id="GO:0000139">
    <property type="term" value="C:Golgi membrane"/>
    <property type="evidence" value="ECO:0007669"/>
    <property type="project" value="UniProtKB-SubCell"/>
</dbReference>
<evidence type="ECO:0000256" key="7">
    <source>
        <dbReference type="ARBA" id="ARBA00022989"/>
    </source>
</evidence>
<keyword evidence="13" id="KW-1185">Reference proteome</keyword>
<keyword evidence="9 10" id="KW-0472">Membrane</keyword>
<protein>
    <recommendedName>
        <fullName evidence="4">Golgi apparatus membrane protein TVP38</fullName>
    </recommendedName>
    <alternativeName>
        <fullName evidence="5">Golgi apparatus membrane protein tvp38</fullName>
    </alternativeName>
</protein>
<evidence type="ECO:0000256" key="4">
    <source>
        <dbReference type="ARBA" id="ARBA00013533"/>
    </source>
</evidence>
<proteinExistence type="inferred from homology"/>
<evidence type="ECO:0000256" key="8">
    <source>
        <dbReference type="ARBA" id="ARBA00023034"/>
    </source>
</evidence>
<dbReference type="STRING" id="683960.A0A1E3PAB7"/>
<gene>
    <name evidence="12" type="ORF">WICANDRAFT_26040</name>
</gene>
<dbReference type="OrthoDB" id="166803at2759"/>
<evidence type="ECO:0000256" key="3">
    <source>
        <dbReference type="ARBA" id="ARBA00008640"/>
    </source>
</evidence>
<dbReference type="InterPro" id="IPR032816">
    <property type="entry name" value="VTT_dom"/>
</dbReference>
<evidence type="ECO:0000256" key="2">
    <source>
        <dbReference type="ARBA" id="ARBA00004653"/>
    </source>
</evidence>
<keyword evidence="8" id="KW-0333">Golgi apparatus</keyword>